<reference evidence="2" key="1">
    <citation type="submission" date="2017-03" db="EMBL/GenBank/DDBJ databases">
        <authorList>
            <person name="Safronova V.I."/>
            <person name="Sazanova A.L."/>
            <person name="Chirak E.R."/>
        </authorList>
    </citation>
    <scope>NUCLEOTIDE SEQUENCE [LARGE SCALE GENOMIC DNA]</scope>
    <source>
        <strain evidence="2">Ach-343</strain>
    </source>
</reference>
<keyword evidence="2" id="KW-1185">Reference proteome</keyword>
<organism evidence="1 2">
    <name type="scientific">Mesorhizobium kowhaii</name>
    <dbReference type="NCBI Taxonomy" id="1300272"/>
    <lineage>
        <taxon>Bacteria</taxon>
        <taxon>Pseudomonadati</taxon>
        <taxon>Pseudomonadota</taxon>
        <taxon>Alphaproteobacteria</taxon>
        <taxon>Hyphomicrobiales</taxon>
        <taxon>Phyllobacteriaceae</taxon>
        <taxon>Mesorhizobium</taxon>
    </lineage>
</organism>
<name>A0A2W7CBS9_9HYPH</name>
<proteinExistence type="predicted"/>
<dbReference type="AlphaFoldDB" id="A0A2W7CBS9"/>
<dbReference type="EMBL" id="MZXV01000013">
    <property type="protein sequence ID" value="PZV39028.1"/>
    <property type="molecule type" value="Genomic_DNA"/>
</dbReference>
<gene>
    <name evidence="1" type="ORF">B5V02_03075</name>
</gene>
<evidence type="ECO:0000313" key="2">
    <source>
        <dbReference type="Proteomes" id="UP000248616"/>
    </source>
</evidence>
<dbReference type="Proteomes" id="UP000248616">
    <property type="component" value="Unassembled WGS sequence"/>
</dbReference>
<comment type="caution">
    <text evidence="1">The sequence shown here is derived from an EMBL/GenBank/DDBJ whole genome shotgun (WGS) entry which is preliminary data.</text>
</comment>
<sequence>MEGEEAAAKNRPAVQAREAQAAKDSAWLTIQRVFQTRLLEGVLIAYVRRDFPFGKWDPLPPDSWRALRITDWRRGTAEGGGVRLTDLRIAPGFPSASKEFAAQLVNAGETSASTPAAVSHAGRQLQLTIDVRTSKIKIKGVGELTGAHYRLVAVLAETAKQDIFELLPPEEHRFVKVQQLTKRLKMGDESVYRGVSKCRRAFGDMATAAFGEPVSKELLIENLRRHGFRLNPNIRFIAPKSD</sequence>
<accession>A0A2W7CBS9</accession>
<evidence type="ECO:0000313" key="1">
    <source>
        <dbReference type="EMBL" id="PZV39028.1"/>
    </source>
</evidence>
<protein>
    <submittedName>
        <fullName evidence="1">Uncharacterized protein</fullName>
    </submittedName>
</protein>